<accession>A0A1I7XC83</accession>
<proteinExistence type="predicted"/>
<keyword evidence="1" id="KW-1185">Reference proteome</keyword>
<name>A0A1I7XC83_HETBA</name>
<dbReference type="WBParaSite" id="Hba_15299">
    <property type="protein sequence ID" value="Hba_15299"/>
    <property type="gene ID" value="Hba_15299"/>
</dbReference>
<dbReference type="AlphaFoldDB" id="A0A1I7XC83"/>
<evidence type="ECO:0000313" key="2">
    <source>
        <dbReference type="WBParaSite" id="Hba_15299"/>
    </source>
</evidence>
<dbReference type="Proteomes" id="UP000095283">
    <property type="component" value="Unplaced"/>
</dbReference>
<organism evidence="1 2">
    <name type="scientific">Heterorhabditis bacteriophora</name>
    <name type="common">Entomopathogenic nematode worm</name>
    <dbReference type="NCBI Taxonomy" id="37862"/>
    <lineage>
        <taxon>Eukaryota</taxon>
        <taxon>Metazoa</taxon>
        <taxon>Ecdysozoa</taxon>
        <taxon>Nematoda</taxon>
        <taxon>Chromadorea</taxon>
        <taxon>Rhabditida</taxon>
        <taxon>Rhabditina</taxon>
        <taxon>Rhabditomorpha</taxon>
        <taxon>Strongyloidea</taxon>
        <taxon>Heterorhabditidae</taxon>
        <taxon>Heterorhabditis</taxon>
    </lineage>
</organism>
<sequence>MTTGEWRSVGRQKDLNIVSKQYRNIISDMGFTDKRLAIGYEHSISIDQ</sequence>
<protein>
    <submittedName>
        <fullName evidence="2">AraC family transcriptional regulator</fullName>
    </submittedName>
</protein>
<reference evidence="2" key="1">
    <citation type="submission" date="2016-11" db="UniProtKB">
        <authorList>
            <consortium name="WormBaseParasite"/>
        </authorList>
    </citation>
    <scope>IDENTIFICATION</scope>
</reference>
<evidence type="ECO:0000313" key="1">
    <source>
        <dbReference type="Proteomes" id="UP000095283"/>
    </source>
</evidence>